<protein>
    <submittedName>
        <fullName evidence="1">Uncharacterized protein</fullName>
    </submittedName>
</protein>
<sequence>MASGHDNLVSEPLTMASDADRVLRVTCKQPSSSTQQAAATPLPRIAKKLMADVLELKAMLKASNAPKKVVDGCIEQEVAEQQKMAVSTSTTSPLPQFSPPEAGVLEEQDASSLAKAIGQRHLSSCLHMHRQLVFKQSRSSTCKASCSVPPKATLTSSAKPVSITRWWVGHLRLETLGCFVVCRGVGVSSEARAGEEVHAARRADPL</sequence>
<evidence type="ECO:0000313" key="1">
    <source>
        <dbReference type="EnsemblPlants" id="OBART05G08150.1"/>
    </source>
</evidence>
<dbReference type="EnsemblPlants" id="OBART05G08150.1">
    <property type="protein sequence ID" value="OBART05G08150.1"/>
    <property type="gene ID" value="OBART05G08150"/>
</dbReference>
<name>A0A0D3G4T9_9ORYZ</name>
<organism evidence="1">
    <name type="scientific">Oryza barthii</name>
    <dbReference type="NCBI Taxonomy" id="65489"/>
    <lineage>
        <taxon>Eukaryota</taxon>
        <taxon>Viridiplantae</taxon>
        <taxon>Streptophyta</taxon>
        <taxon>Embryophyta</taxon>
        <taxon>Tracheophyta</taxon>
        <taxon>Spermatophyta</taxon>
        <taxon>Magnoliopsida</taxon>
        <taxon>Liliopsida</taxon>
        <taxon>Poales</taxon>
        <taxon>Poaceae</taxon>
        <taxon>BOP clade</taxon>
        <taxon>Oryzoideae</taxon>
        <taxon>Oryzeae</taxon>
        <taxon>Oryzinae</taxon>
        <taxon>Oryza</taxon>
    </lineage>
</organism>
<dbReference type="AlphaFoldDB" id="A0A0D3G4T9"/>
<keyword evidence="2" id="KW-1185">Reference proteome</keyword>
<accession>A0A0D3G4T9</accession>
<reference evidence="1" key="1">
    <citation type="journal article" date="2009" name="Rice">
        <title>De Novo Next Generation Sequencing of Plant Genomes.</title>
        <authorList>
            <person name="Rounsley S."/>
            <person name="Marri P.R."/>
            <person name="Yu Y."/>
            <person name="He R."/>
            <person name="Sisneros N."/>
            <person name="Goicoechea J.L."/>
            <person name="Lee S.J."/>
            <person name="Angelova A."/>
            <person name="Kudrna D."/>
            <person name="Luo M."/>
            <person name="Affourtit J."/>
            <person name="Desany B."/>
            <person name="Knight J."/>
            <person name="Niazi F."/>
            <person name="Egholm M."/>
            <person name="Wing R.A."/>
        </authorList>
    </citation>
    <scope>NUCLEOTIDE SEQUENCE [LARGE SCALE GENOMIC DNA]</scope>
    <source>
        <strain evidence="1">cv. IRGC 105608</strain>
    </source>
</reference>
<reference evidence="1" key="2">
    <citation type="submission" date="2015-03" db="UniProtKB">
        <authorList>
            <consortium name="EnsemblPlants"/>
        </authorList>
    </citation>
    <scope>IDENTIFICATION</scope>
</reference>
<dbReference type="PaxDb" id="65489-OBART05G08150.1"/>
<dbReference type="Gramene" id="OBART05G08150.1">
    <property type="protein sequence ID" value="OBART05G08150.1"/>
    <property type="gene ID" value="OBART05G08150"/>
</dbReference>
<evidence type="ECO:0000313" key="2">
    <source>
        <dbReference type="Proteomes" id="UP000026960"/>
    </source>
</evidence>
<dbReference type="HOGENOM" id="CLU_089105_0_0_1"/>
<dbReference type="Proteomes" id="UP000026960">
    <property type="component" value="Chromosome 5"/>
</dbReference>
<proteinExistence type="predicted"/>